<dbReference type="InterPro" id="IPR006584">
    <property type="entry name" value="Cellulose-bd_IV"/>
</dbReference>
<dbReference type="PANTHER" id="PTHR10963">
    <property type="entry name" value="GLYCOSYL HYDROLASE-RELATED"/>
    <property type="match status" value="1"/>
</dbReference>
<dbReference type="GO" id="GO:0004553">
    <property type="term" value="F:hydrolase activity, hydrolyzing O-glycosyl compounds"/>
    <property type="evidence" value="ECO:0007669"/>
    <property type="project" value="InterPro"/>
</dbReference>
<dbReference type="InterPro" id="IPR000757">
    <property type="entry name" value="Beta-glucanase-like"/>
</dbReference>
<evidence type="ECO:0000259" key="4">
    <source>
        <dbReference type="PROSITE" id="PS51762"/>
    </source>
</evidence>
<evidence type="ECO:0000313" key="5">
    <source>
        <dbReference type="EMBL" id="MBE8716070.1"/>
    </source>
</evidence>
<name>A0A928YT93_9GAMM</name>
<keyword evidence="5" id="KW-0378">Hydrolase</keyword>
<dbReference type="InterPro" id="IPR050546">
    <property type="entry name" value="Glycosyl_Hydrlase_16"/>
</dbReference>
<proteinExistence type="inferred from homology"/>
<dbReference type="AlphaFoldDB" id="A0A928YT93"/>
<evidence type="ECO:0000313" key="6">
    <source>
        <dbReference type="Proteomes" id="UP000652567"/>
    </source>
</evidence>
<keyword evidence="6" id="KW-1185">Reference proteome</keyword>
<evidence type="ECO:0000256" key="1">
    <source>
        <dbReference type="ARBA" id="ARBA00006865"/>
    </source>
</evidence>
<dbReference type="CDD" id="cd08023">
    <property type="entry name" value="GH16_laminarinase_like"/>
    <property type="match status" value="1"/>
</dbReference>
<dbReference type="PROSITE" id="PS51762">
    <property type="entry name" value="GH16_2"/>
    <property type="match status" value="1"/>
</dbReference>
<dbReference type="SUPFAM" id="SSF49899">
    <property type="entry name" value="Concanavalin A-like lectins/glucanases"/>
    <property type="match status" value="1"/>
</dbReference>
<comment type="similarity">
    <text evidence="1">Belongs to the glycosyl hydrolase 16 family.</text>
</comment>
<keyword evidence="2" id="KW-0732">Signal</keyword>
<dbReference type="SMART" id="SM00606">
    <property type="entry name" value="CBD_IV"/>
    <property type="match status" value="1"/>
</dbReference>
<evidence type="ECO:0000256" key="2">
    <source>
        <dbReference type="ARBA" id="ARBA00022729"/>
    </source>
</evidence>
<dbReference type="Proteomes" id="UP000652567">
    <property type="component" value="Unassembled WGS sequence"/>
</dbReference>
<dbReference type="PROSITE" id="PS51175">
    <property type="entry name" value="CBM6"/>
    <property type="match status" value="1"/>
</dbReference>
<dbReference type="RefSeq" id="WP_193906883.1">
    <property type="nucleotide sequence ID" value="NZ_PRDL01000001.1"/>
</dbReference>
<dbReference type="SUPFAM" id="SSF49785">
    <property type="entry name" value="Galactose-binding domain-like"/>
    <property type="match status" value="1"/>
</dbReference>
<protein>
    <submittedName>
        <fullName evidence="5">Glycoside hydrolase family 16</fullName>
    </submittedName>
</protein>
<dbReference type="InterPro" id="IPR005084">
    <property type="entry name" value="CBM6"/>
</dbReference>
<dbReference type="Pfam" id="PF00722">
    <property type="entry name" value="Glyco_hydro_16"/>
    <property type="match status" value="1"/>
</dbReference>
<sequence length="419" mass="46464">MSNFHHARKKSPVGHSATGLLSRGCFLLLWLCASLLPGIAHAQNWQLVWSDEFNYTGYPDNKWRPEVWNPGVVNNELQHYTANADNAWVSNGTLKIKAAAVYNPATGQNDYYSARLNSTTAWTYGRFEARIKLPGGWGTWPAFWLYPTNEFMYGTNPITNYGWPNAGEIDIMEQVGYEQNVIHASTHSGCCFWAVGTQRTGTTTVADPTANWHVYAAEWYPDRIAFYVDNVNYFTVWNDGTGPNSWPFNHDFRIILNLAVGGTWGGAQGVDPNIWPRTLEVDYVRVYQQGAGGGTPIHIEAESYSVMSGVDVENCSEGGQNVGWIDAGDWMVWDVNVPTSGTYRVDYRVASQSGGGTIQFERAGGGLTYGTLSVPSTGGWQNWTTISHQVSLTAGQQQVAIYVPSGGYNLNWLRLTRIP</sequence>
<dbReference type="InterPro" id="IPR013320">
    <property type="entry name" value="ConA-like_dom_sf"/>
</dbReference>
<feature type="domain" description="CBM6" evidence="3">
    <location>
        <begin position="297"/>
        <end position="416"/>
    </location>
</feature>
<dbReference type="CDD" id="cd04080">
    <property type="entry name" value="CBM6_cellulase-like"/>
    <property type="match status" value="1"/>
</dbReference>
<dbReference type="Pfam" id="PF03422">
    <property type="entry name" value="CBM_6"/>
    <property type="match status" value="1"/>
</dbReference>
<dbReference type="GO" id="GO:0030246">
    <property type="term" value="F:carbohydrate binding"/>
    <property type="evidence" value="ECO:0007669"/>
    <property type="project" value="InterPro"/>
</dbReference>
<dbReference type="PANTHER" id="PTHR10963:SF55">
    <property type="entry name" value="GLYCOSIDE HYDROLASE FAMILY 16 PROTEIN"/>
    <property type="match status" value="1"/>
</dbReference>
<dbReference type="Gene3D" id="2.60.120.200">
    <property type="match status" value="1"/>
</dbReference>
<gene>
    <name evidence="5" type="ORF">C4F51_02575</name>
</gene>
<dbReference type="Gene3D" id="2.60.120.260">
    <property type="entry name" value="Galactose-binding domain-like"/>
    <property type="match status" value="1"/>
</dbReference>
<dbReference type="GO" id="GO:0005975">
    <property type="term" value="P:carbohydrate metabolic process"/>
    <property type="evidence" value="ECO:0007669"/>
    <property type="project" value="InterPro"/>
</dbReference>
<dbReference type="InterPro" id="IPR008979">
    <property type="entry name" value="Galactose-bd-like_sf"/>
</dbReference>
<dbReference type="EMBL" id="PRDL01000001">
    <property type="protein sequence ID" value="MBE8716070.1"/>
    <property type="molecule type" value="Genomic_DNA"/>
</dbReference>
<accession>A0A928YT93</accession>
<evidence type="ECO:0000259" key="3">
    <source>
        <dbReference type="PROSITE" id="PS51175"/>
    </source>
</evidence>
<feature type="domain" description="GH16" evidence="4">
    <location>
        <begin position="41"/>
        <end position="292"/>
    </location>
</feature>
<organism evidence="5 6">
    <name type="scientific">Cellvibrio polysaccharolyticus</name>
    <dbReference type="NCBI Taxonomy" id="2082724"/>
    <lineage>
        <taxon>Bacteria</taxon>
        <taxon>Pseudomonadati</taxon>
        <taxon>Pseudomonadota</taxon>
        <taxon>Gammaproteobacteria</taxon>
        <taxon>Cellvibrionales</taxon>
        <taxon>Cellvibrionaceae</taxon>
        <taxon>Cellvibrio</taxon>
    </lineage>
</organism>
<comment type="caution">
    <text evidence="5">The sequence shown here is derived from an EMBL/GenBank/DDBJ whole genome shotgun (WGS) entry which is preliminary data.</text>
</comment>
<reference evidence="5" key="1">
    <citation type="submission" date="2018-07" db="EMBL/GenBank/DDBJ databases">
        <title>Genome assembly of strain Ka43.</title>
        <authorList>
            <person name="Kukolya J."/>
            <person name="Nagy I."/>
            <person name="Horvath B."/>
            <person name="Toth A."/>
        </authorList>
    </citation>
    <scope>NUCLEOTIDE SEQUENCE</scope>
    <source>
        <strain evidence="5">KB43</strain>
    </source>
</reference>